<accession>A0A0A9UK36</accession>
<sequence>MPNKMERPPGAHSPPATRLTQKHSLHSLDLEESPMSILIEAYRAKHNISMRCCTILNRIVNKKDSNQYLATKRNDWADLEVKLSYSHLLAT</sequence>
<evidence type="ECO:0000313" key="1">
    <source>
        <dbReference type="EMBL" id="JAD18324.1"/>
    </source>
</evidence>
<protein>
    <submittedName>
        <fullName evidence="1">Uncharacterized protein</fullName>
    </submittedName>
</protein>
<reference evidence="1" key="2">
    <citation type="journal article" date="2015" name="Data Brief">
        <title>Shoot transcriptome of the giant reed, Arundo donax.</title>
        <authorList>
            <person name="Barrero R.A."/>
            <person name="Guerrero F.D."/>
            <person name="Moolhuijzen P."/>
            <person name="Goolsby J.A."/>
            <person name="Tidwell J."/>
            <person name="Bellgard S.E."/>
            <person name="Bellgard M.I."/>
        </authorList>
    </citation>
    <scope>NUCLEOTIDE SEQUENCE</scope>
    <source>
        <tissue evidence="1">Shoot tissue taken approximately 20 cm above the soil surface</tissue>
    </source>
</reference>
<dbReference type="AlphaFoldDB" id="A0A0A9UK36"/>
<name>A0A0A9UK36_ARUDO</name>
<dbReference type="EMBL" id="GBRH01279571">
    <property type="protein sequence ID" value="JAD18324.1"/>
    <property type="molecule type" value="Transcribed_RNA"/>
</dbReference>
<organism evidence="1">
    <name type="scientific">Arundo donax</name>
    <name type="common">Giant reed</name>
    <name type="synonym">Donax arundinaceus</name>
    <dbReference type="NCBI Taxonomy" id="35708"/>
    <lineage>
        <taxon>Eukaryota</taxon>
        <taxon>Viridiplantae</taxon>
        <taxon>Streptophyta</taxon>
        <taxon>Embryophyta</taxon>
        <taxon>Tracheophyta</taxon>
        <taxon>Spermatophyta</taxon>
        <taxon>Magnoliopsida</taxon>
        <taxon>Liliopsida</taxon>
        <taxon>Poales</taxon>
        <taxon>Poaceae</taxon>
        <taxon>PACMAD clade</taxon>
        <taxon>Arundinoideae</taxon>
        <taxon>Arundineae</taxon>
        <taxon>Arundo</taxon>
    </lineage>
</organism>
<proteinExistence type="predicted"/>
<reference evidence="1" key="1">
    <citation type="submission" date="2014-09" db="EMBL/GenBank/DDBJ databases">
        <authorList>
            <person name="Magalhaes I.L.F."/>
            <person name="Oliveira U."/>
            <person name="Santos F.R."/>
            <person name="Vidigal T.H.D.A."/>
            <person name="Brescovit A.D."/>
            <person name="Santos A.J."/>
        </authorList>
    </citation>
    <scope>NUCLEOTIDE SEQUENCE</scope>
    <source>
        <tissue evidence="1">Shoot tissue taken approximately 20 cm above the soil surface</tissue>
    </source>
</reference>